<organism evidence="2 3">
    <name type="scientific">Grimontia indica</name>
    <dbReference type="NCBI Taxonomy" id="1056512"/>
    <lineage>
        <taxon>Bacteria</taxon>
        <taxon>Pseudomonadati</taxon>
        <taxon>Pseudomonadota</taxon>
        <taxon>Gammaproteobacteria</taxon>
        <taxon>Vibrionales</taxon>
        <taxon>Vibrionaceae</taxon>
        <taxon>Grimontia</taxon>
    </lineage>
</organism>
<name>R1GRX0_9GAMM</name>
<gene>
    <name evidence="2" type="ORF">D515_02346</name>
</gene>
<dbReference type="AlphaFoldDB" id="R1GRX0"/>
<dbReference type="Proteomes" id="UP000011223">
    <property type="component" value="Unassembled WGS sequence"/>
</dbReference>
<feature type="chain" id="PRO_5004360950" description="SnoaL-like domain-containing protein" evidence="1">
    <location>
        <begin position="28"/>
        <end position="288"/>
    </location>
</feature>
<evidence type="ECO:0008006" key="4">
    <source>
        <dbReference type="Google" id="ProtNLM"/>
    </source>
</evidence>
<dbReference type="PROSITE" id="PS51257">
    <property type="entry name" value="PROKAR_LIPOPROTEIN"/>
    <property type="match status" value="1"/>
</dbReference>
<evidence type="ECO:0000313" key="3">
    <source>
        <dbReference type="Proteomes" id="UP000011223"/>
    </source>
</evidence>
<evidence type="ECO:0000256" key="1">
    <source>
        <dbReference type="SAM" id="SignalP"/>
    </source>
</evidence>
<dbReference type="InterPro" id="IPR032710">
    <property type="entry name" value="NTF2-like_dom_sf"/>
</dbReference>
<keyword evidence="1" id="KW-0732">Signal</keyword>
<evidence type="ECO:0000313" key="2">
    <source>
        <dbReference type="EMBL" id="EOD78839.1"/>
    </source>
</evidence>
<keyword evidence="3" id="KW-1185">Reference proteome</keyword>
<dbReference type="InterPro" id="IPR009959">
    <property type="entry name" value="Cyclase_SnoaL-like"/>
</dbReference>
<dbReference type="PANTHER" id="PTHR38436:SF1">
    <property type="entry name" value="ESTER CYCLASE"/>
    <property type="match status" value="1"/>
</dbReference>
<dbReference type="eggNOG" id="COG4922">
    <property type="taxonomic scope" value="Bacteria"/>
</dbReference>
<dbReference type="RefSeq" id="WP_002539921.1">
    <property type="nucleotide sequence ID" value="NZ_ANFM02000027.1"/>
</dbReference>
<reference evidence="2 3" key="1">
    <citation type="journal article" date="2014" name="PLoS ONE">
        <title>Grimontia indica AK16(T), sp. nov., Isolated from a Seawater Sample Reports the Presence of Pathogenic Genes Similar to Vibrio Genus.</title>
        <authorList>
            <person name="Singh A."/>
            <person name="Vaidya B."/>
            <person name="Khatri I."/>
            <person name="Srinivas T.N."/>
            <person name="Subramanian S."/>
            <person name="Korpole S."/>
            <person name="Pinnaka A.K."/>
        </authorList>
    </citation>
    <scope>NUCLEOTIDE SEQUENCE [LARGE SCALE GENOMIC DNA]</scope>
    <source>
        <strain evidence="2 3">AK16</strain>
    </source>
</reference>
<dbReference type="SUPFAM" id="SSF54427">
    <property type="entry name" value="NTF2-like"/>
    <property type="match status" value="2"/>
</dbReference>
<sequence length="288" mass="31718">MKTMTNKFLRSVAVASVMGIAACSAQSASESLSNKDKAVALISSIETGDHAPIAYVNPNKYIQHNLAVGDGLEGFGELMKALPEGGAKADVKRAFQDDDYVFLHTEYDFFGPKVGFDVFRFENGQIVEHWDNLQDIAPANPSGRTQLDGPTEAIDLDKTEENKAIVADFVKTILMEGNMARINDFIDNEPEAYLQHNPMVADGLAGLGAALQALAEQGMPMSYTKNHKILGQGNFVLTISEGKFLNEHVAFYDLFRVDNGKIVEHWDVIETIPPRSEWKNDNGKFGFQ</sequence>
<feature type="signal peptide" evidence="1">
    <location>
        <begin position="1"/>
        <end position="27"/>
    </location>
</feature>
<protein>
    <recommendedName>
        <fullName evidence="4">SnoaL-like domain-containing protein</fullName>
    </recommendedName>
</protein>
<proteinExistence type="predicted"/>
<dbReference type="GO" id="GO:0030638">
    <property type="term" value="P:polyketide metabolic process"/>
    <property type="evidence" value="ECO:0007669"/>
    <property type="project" value="InterPro"/>
</dbReference>
<comment type="caution">
    <text evidence="2">The sequence shown here is derived from an EMBL/GenBank/DDBJ whole genome shotgun (WGS) entry which is preliminary data.</text>
</comment>
<dbReference type="Gene3D" id="3.10.450.50">
    <property type="match status" value="2"/>
</dbReference>
<accession>R1GRX0</accession>
<dbReference type="PANTHER" id="PTHR38436">
    <property type="entry name" value="POLYKETIDE CYCLASE SNOAL-LIKE DOMAIN"/>
    <property type="match status" value="1"/>
</dbReference>
<dbReference type="EMBL" id="ANFM02000027">
    <property type="protein sequence ID" value="EOD78839.1"/>
    <property type="molecule type" value="Genomic_DNA"/>
</dbReference>